<evidence type="ECO:0000313" key="2">
    <source>
        <dbReference type="Proteomes" id="UP000499080"/>
    </source>
</evidence>
<comment type="caution">
    <text evidence="1">The sequence shown here is derived from an EMBL/GenBank/DDBJ whole genome shotgun (WGS) entry which is preliminary data.</text>
</comment>
<reference evidence="1 2" key="1">
    <citation type="journal article" date="2019" name="Sci. Rep.">
        <title>Orb-weaving spider Araneus ventricosus genome elucidates the spidroin gene catalogue.</title>
        <authorList>
            <person name="Kono N."/>
            <person name="Nakamura H."/>
            <person name="Ohtoshi R."/>
            <person name="Moran D.A.P."/>
            <person name="Shinohara A."/>
            <person name="Yoshida Y."/>
            <person name="Fujiwara M."/>
            <person name="Mori M."/>
            <person name="Tomita M."/>
            <person name="Arakawa K."/>
        </authorList>
    </citation>
    <scope>NUCLEOTIDE SEQUENCE [LARGE SCALE GENOMIC DNA]</scope>
</reference>
<protein>
    <submittedName>
        <fullName evidence="1">Uncharacterized protein</fullName>
    </submittedName>
</protein>
<dbReference type="EMBL" id="BGPR01000898">
    <property type="protein sequence ID" value="GBM39487.1"/>
    <property type="molecule type" value="Genomic_DNA"/>
</dbReference>
<keyword evidence="2" id="KW-1185">Reference proteome</keyword>
<accession>A0A4Y2FF00</accession>
<dbReference type="AlphaFoldDB" id="A0A4Y2FF00"/>
<sequence>MSMSGKMTNWVEGKMTIQLLDLPIPEGAHLLSDRSAPKNVWHEIFHRFFPRKEKHQGDLERNCFPCPPLALNAPVIKKKKKDE</sequence>
<organism evidence="1 2">
    <name type="scientific">Araneus ventricosus</name>
    <name type="common">Orbweaver spider</name>
    <name type="synonym">Epeira ventricosa</name>
    <dbReference type="NCBI Taxonomy" id="182803"/>
    <lineage>
        <taxon>Eukaryota</taxon>
        <taxon>Metazoa</taxon>
        <taxon>Ecdysozoa</taxon>
        <taxon>Arthropoda</taxon>
        <taxon>Chelicerata</taxon>
        <taxon>Arachnida</taxon>
        <taxon>Araneae</taxon>
        <taxon>Araneomorphae</taxon>
        <taxon>Entelegynae</taxon>
        <taxon>Araneoidea</taxon>
        <taxon>Araneidae</taxon>
        <taxon>Araneus</taxon>
    </lineage>
</organism>
<proteinExistence type="predicted"/>
<dbReference type="Proteomes" id="UP000499080">
    <property type="component" value="Unassembled WGS sequence"/>
</dbReference>
<evidence type="ECO:0000313" key="1">
    <source>
        <dbReference type="EMBL" id="GBM39487.1"/>
    </source>
</evidence>
<name>A0A4Y2FF00_ARAVE</name>
<gene>
    <name evidence="1" type="ORF">AVEN_65518_1</name>
</gene>